<dbReference type="EMBL" id="JACHJT010000001">
    <property type="protein sequence ID" value="MBB4932877.1"/>
    <property type="molecule type" value="Genomic_DNA"/>
</dbReference>
<keyword evidence="1" id="KW-1133">Transmembrane helix</keyword>
<dbReference type="RefSeq" id="WP_184580570.1">
    <property type="nucleotide sequence ID" value="NZ_JACHJT010000001.1"/>
</dbReference>
<feature type="transmembrane region" description="Helical" evidence="1">
    <location>
        <begin position="36"/>
        <end position="55"/>
    </location>
</feature>
<organism evidence="2 3">
    <name type="scientific">Lipingzhangella halophila</name>
    <dbReference type="NCBI Taxonomy" id="1783352"/>
    <lineage>
        <taxon>Bacteria</taxon>
        <taxon>Bacillati</taxon>
        <taxon>Actinomycetota</taxon>
        <taxon>Actinomycetes</taxon>
        <taxon>Streptosporangiales</taxon>
        <taxon>Nocardiopsidaceae</taxon>
        <taxon>Lipingzhangella</taxon>
    </lineage>
</organism>
<accession>A0A7W7W3C0</accession>
<keyword evidence="1" id="KW-0812">Transmembrane</keyword>
<reference evidence="2 3" key="1">
    <citation type="submission" date="2020-08" db="EMBL/GenBank/DDBJ databases">
        <title>Sequencing the genomes of 1000 actinobacteria strains.</title>
        <authorList>
            <person name="Klenk H.-P."/>
        </authorList>
    </citation>
    <scope>NUCLEOTIDE SEQUENCE [LARGE SCALE GENOMIC DNA]</scope>
    <source>
        <strain evidence="2 3">DSM 102030</strain>
    </source>
</reference>
<comment type="caution">
    <text evidence="2">The sequence shown here is derived from an EMBL/GenBank/DDBJ whole genome shotgun (WGS) entry which is preliminary data.</text>
</comment>
<sequence length="62" mass="6539">MLYIRLGLHTGRILIIVLVVLLAAGLITTGHDLVTVTLITVALVGLGADVARRVLPAPEVTR</sequence>
<keyword evidence="3" id="KW-1185">Reference proteome</keyword>
<gene>
    <name evidence="2" type="ORF">F4561_003697</name>
</gene>
<proteinExistence type="predicted"/>
<dbReference type="AlphaFoldDB" id="A0A7W7W3C0"/>
<dbReference type="Proteomes" id="UP000523007">
    <property type="component" value="Unassembled WGS sequence"/>
</dbReference>
<keyword evidence="1" id="KW-0472">Membrane</keyword>
<name>A0A7W7W3C0_9ACTN</name>
<protein>
    <submittedName>
        <fullName evidence="2">Putative membrane protein YczE</fullName>
    </submittedName>
</protein>
<evidence type="ECO:0000313" key="2">
    <source>
        <dbReference type="EMBL" id="MBB4932877.1"/>
    </source>
</evidence>
<feature type="transmembrane region" description="Helical" evidence="1">
    <location>
        <begin position="12"/>
        <end position="30"/>
    </location>
</feature>
<evidence type="ECO:0000313" key="3">
    <source>
        <dbReference type="Proteomes" id="UP000523007"/>
    </source>
</evidence>
<evidence type="ECO:0000256" key="1">
    <source>
        <dbReference type="SAM" id="Phobius"/>
    </source>
</evidence>